<proteinExistence type="predicted"/>
<evidence type="ECO:0000256" key="1">
    <source>
        <dbReference type="SAM" id="MobiDB-lite"/>
    </source>
</evidence>
<gene>
    <name evidence="2" type="ORF">chiPu_0022698</name>
</gene>
<dbReference type="OrthoDB" id="125347at2759"/>
<evidence type="ECO:0000313" key="2">
    <source>
        <dbReference type="EMBL" id="GCC38983.1"/>
    </source>
</evidence>
<feature type="region of interest" description="Disordered" evidence="1">
    <location>
        <begin position="1"/>
        <end position="21"/>
    </location>
</feature>
<keyword evidence="3" id="KW-1185">Reference proteome</keyword>
<evidence type="ECO:0000313" key="3">
    <source>
        <dbReference type="Proteomes" id="UP000287033"/>
    </source>
</evidence>
<organism evidence="2 3">
    <name type="scientific">Chiloscyllium punctatum</name>
    <name type="common">Brownbanded bambooshark</name>
    <name type="synonym">Hemiscyllium punctatum</name>
    <dbReference type="NCBI Taxonomy" id="137246"/>
    <lineage>
        <taxon>Eukaryota</taxon>
        <taxon>Metazoa</taxon>
        <taxon>Chordata</taxon>
        <taxon>Craniata</taxon>
        <taxon>Vertebrata</taxon>
        <taxon>Chondrichthyes</taxon>
        <taxon>Elasmobranchii</taxon>
        <taxon>Galeomorphii</taxon>
        <taxon>Galeoidea</taxon>
        <taxon>Orectolobiformes</taxon>
        <taxon>Hemiscylliidae</taxon>
        <taxon>Chiloscyllium</taxon>
    </lineage>
</organism>
<feature type="compositionally biased region" description="Basic and acidic residues" evidence="1">
    <location>
        <begin position="7"/>
        <end position="21"/>
    </location>
</feature>
<name>A0A401T8J2_CHIPU</name>
<sequence length="95" mass="11269">MQWPSKEPWRNDHRSDGIKKHSWEEAKDTNVKDAWNKLCPQFAHGFREEDITKAWQAVADIGNTRRQLNINEDDVLDLLESHAAELRTLWNWSSR</sequence>
<protein>
    <submittedName>
        <fullName evidence="2">Uncharacterized protein</fullName>
    </submittedName>
</protein>
<dbReference type="AlphaFoldDB" id="A0A401T8J2"/>
<dbReference type="EMBL" id="BEZZ01010192">
    <property type="protein sequence ID" value="GCC38983.1"/>
    <property type="molecule type" value="Genomic_DNA"/>
</dbReference>
<comment type="caution">
    <text evidence="2">The sequence shown here is derived from an EMBL/GenBank/DDBJ whole genome shotgun (WGS) entry which is preliminary data.</text>
</comment>
<accession>A0A401T8J2</accession>
<dbReference type="Proteomes" id="UP000287033">
    <property type="component" value="Unassembled WGS sequence"/>
</dbReference>
<reference evidence="2 3" key="1">
    <citation type="journal article" date="2018" name="Nat. Ecol. Evol.">
        <title>Shark genomes provide insights into elasmobranch evolution and the origin of vertebrates.</title>
        <authorList>
            <person name="Hara Y"/>
            <person name="Yamaguchi K"/>
            <person name="Onimaru K"/>
            <person name="Kadota M"/>
            <person name="Koyanagi M"/>
            <person name="Keeley SD"/>
            <person name="Tatsumi K"/>
            <person name="Tanaka K"/>
            <person name="Motone F"/>
            <person name="Kageyama Y"/>
            <person name="Nozu R"/>
            <person name="Adachi N"/>
            <person name="Nishimura O"/>
            <person name="Nakagawa R"/>
            <person name="Tanegashima C"/>
            <person name="Kiyatake I"/>
            <person name="Matsumoto R"/>
            <person name="Murakumo K"/>
            <person name="Nishida K"/>
            <person name="Terakita A"/>
            <person name="Kuratani S"/>
            <person name="Sato K"/>
            <person name="Hyodo S Kuraku.S."/>
        </authorList>
    </citation>
    <scope>NUCLEOTIDE SEQUENCE [LARGE SCALE GENOMIC DNA]</scope>
</reference>